<accession>A0A7W6CVC1</accession>
<sequence>MSLHEEISAKYCVIERDGRTLVQIDTYGRTSREMPGKISQSFQLDRTGAERLVKILKAAFDL</sequence>
<gene>
    <name evidence="1" type="ORF">GGR24_000401</name>
</gene>
<keyword evidence="2" id="KW-1185">Reference proteome</keyword>
<dbReference type="RefSeq" id="WP_343066164.1">
    <property type="nucleotide sequence ID" value="NZ_JACIDR010000001.1"/>
</dbReference>
<evidence type="ECO:0000313" key="1">
    <source>
        <dbReference type="EMBL" id="MBB3971768.1"/>
    </source>
</evidence>
<name>A0A7W6CVC1_9HYPH</name>
<evidence type="ECO:0008006" key="3">
    <source>
        <dbReference type="Google" id="ProtNLM"/>
    </source>
</evidence>
<protein>
    <recommendedName>
        <fullName evidence="3">Methionyl-tRNA formyltransferase</fullName>
    </recommendedName>
</protein>
<dbReference type="AlphaFoldDB" id="A0A7W6CVC1"/>
<proteinExistence type="predicted"/>
<comment type="caution">
    <text evidence="1">The sequence shown here is derived from an EMBL/GenBank/DDBJ whole genome shotgun (WGS) entry which is preliminary data.</text>
</comment>
<organism evidence="1 2">
    <name type="scientific">Hansschlegelia beijingensis</name>
    <dbReference type="NCBI Taxonomy" id="1133344"/>
    <lineage>
        <taxon>Bacteria</taxon>
        <taxon>Pseudomonadati</taxon>
        <taxon>Pseudomonadota</taxon>
        <taxon>Alphaproteobacteria</taxon>
        <taxon>Hyphomicrobiales</taxon>
        <taxon>Methylopilaceae</taxon>
        <taxon>Hansschlegelia</taxon>
    </lineage>
</organism>
<dbReference type="EMBL" id="JACIDR010000001">
    <property type="protein sequence ID" value="MBB3971768.1"/>
    <property type="molecule type" value="Genomic_DNA"/>
</dbReference>
<dbReference type="Proteomes" id="UP000528964">
    <property type="component" value="Unassembled WGS sequence"/>
</dbReference>
<reference evidence="1 2" key="1">
    <citation type="submission" date="2020-08" db="EMBL/GenBank/DDBJ databases">
        <title>Genomic Encyclopedia of Type Strains, Phase IV (KMG-IV): sequencing the most valuable type-strain genomes for metagenomic binning, comparative biology and taxonomic classification.</title>
        <authorList>
            <person name="Goeker M."/>
        </authorList>
    </citation>
    <scope>NUCLEOTIDE SEQUENCE [LARGE SCALE GENOMIC DNA]</scope>
    <source>
        <strain evidence="1 2">DSM 25481</strain>
    </source>
</reference>
<evidence type="ECO:0000313" key="2">
    <source>
        <dbReference type="Proteomes" id="UP000528964"/>
    </source>
</evidence>